<sequence>MIAVSDLQLLKKHCKIDHSSEDDLLEMYYEWAKEDIASAVTDNMAWLEEQKLFKTAVFPLTAYYFENRLAFSERNLNYAPHMVLSVVHKLRDAYEVQFE</sequence>
<evidence type="ECO:0000313" key="1">
    <source>
        <dbReference type="EMBL" id="XKR68814.1"/>
    </source>
</evidence>
<protein>
    <submittedName>
        <fullName evidence="1">Head-tail connector protein</fullName>
    </submittedName>
</protein>
<evidence type="ECO:0000313" key="2">
    <source>
        <dbReference type="Proteomes" id="UP001234913"/>
    </source>
</evidence>
<proteinExistence type="predicted"/>
<dbReference type="Proteomes" id="UP001234913">
    <property type="component" value="Chromosome"/>
</dbReference>
<name>A0ACD5FLL6_STAHY</name>
<accession>A0ACD5FLL6</accession>
<dbReference type="EMBL" id="CP171742">
    <property type="protein sequence ID" value="XKR68814.1"/>
    <property type="molecule type" value="Genomic_DNA"/>
</dbReference>
<keyword evidence="2" id="KW-1185">Reference proteome</keyword>
<organism evidence="1 2">
    <name type="scientific">Staphylococcus hyicus</name>
    <dbReference type="NCBI Taxonomy" id="1284"/>
    <lineage>
        <taxon>Bacteria</taxon>
        <taxon>Bacillati</taxon>
        <taxon>Bacillota</taxon>
        <taxon>Bacilli</taxon>
        <taxon>Bacillales</taxon>
        <taxon>Staphylococcaceae</taxon>
        <taxon>Staphylococcus</taxon>
    </lineage>
</organism>
<gene>
    <name evidence="1" type="ORF">QUC96_010230</name>
</gene>
<reference evidence="1" key="1">
    <citation type="submission" date="2024-09" db="EMBL/GenBank/DDBJ databases">
        <authorList>
            <person name="Gagne-Thivierge C."/>
        </authorList>
    </citation>
    <scope>NUCLEOTIDE SEQUENCE</scope>
    <source>
        <strain evidence="1">SC310</strain>
    </source>
</reference>